<evidence type="ECO:0000313" key="1">
    <source>
        <dbReference type="EMBL" id="KAL3797772.1"/>
    </source>
</evidence>
<evidence type="ECO:0000313" key="2">
    <source>
        <dbReference type="Proteomes" id="UP001530400"/>
    </source>
</evidence>
<name>A0ABD3QBQ6_9STRA</name>
<protein>
    <submittedName>
        <fullName evidence="1">Uncharacterized protein</fullName>
    </submittedName>
</protein>
<dbReference type="AlphaFoldDB" id="A0ABD3QBQ6"/>
<dbReference type="Proteomes" id="UP001530400">
    <property type="component" value="Unassembled WGS sequence"/>
</dbReference>
<sequence>MGMKTASTSHVAQPRVAPTIDEDIIKVRTAEGSLTFQDEHIEQFSRHCKSFYNSSLVLTSSSTSLDKNVGYAMSNDHKVLQGRIVIEALDRIGSLIAACEHCDRSDSMEVQRDAKDTLSRLRKEHELIAAVHKDLLDDCGLLHVDSFLYHGEHSLSAQEPNGSLRYEQYTQIRDALRRKSHKMAMMQRQSSLYELLSDNKHSNSSGDVTNSTQYLTRQKHVKHAMSTIEQFVRKYKENIGSHSFLAGLYRLIDNQLHPKSKTDIVQWNFKGSVLTEACQMNNEGDTEAYARDATHVLFSFLVINDADVEGGSVNIDANEDIQEPILSFQIDKFISDNNLRRILSVLPNPKHLDARATGSVEVFDDSCIDKVQARMNIDGHLDEAWPWWQELCNLL</sequence>
<keyword evidence="2" id="KW-1185">Reference proteome</keyword>
<proteinExistence type="predicted"/>
<reference evidence="1 2" key="1">
    <citation type="submission" date="2024-10" db="EMBL/GenBank/DDBJ databases">
        <title>Updated reference genomes for cyclostephanoid diatoms.</title>
        <authorList>
            <person name="Roberts W.R."/>
            <person name="Alverson A.J."/>
        </authorList>
    </citation>
    <scope>NUCLEOTIDE SEQUENCE [LARGE SCALE GENOMIC DNA]</scope>
    <source>
        <strain evidence="1 2">AJA010-31</strain>
    </source>
</reference>
<dbReference type="EMBL" id="JALLPJ020000240">
    <property type="protein sequence ID" value="KAL3797772.1"/>
    <property type="molecule type" value="Genomic_DNA"/>
</dbReference>
<gene>
    <name evidence="1" type="ORF">ACHAWO_000389</name>
</gene>
<organism evidence="1 2">
    <name type="scientific">Cyclotella atomus</name>
    <dbReference type="NCBI Taxonomy" id="382360"/>
    <lineage>
        <taxon>Eukaryota</taxon>
        <taxon>Sar</taxon>
        <taxon>Stramenopiles</taxon>
        <taxon>Ochrophyta</taxon>
        <taxon>Bacillariophyta</taxon>
        <taxon>Coscinodiscophyceae</taxon>
        <taxon>Thalassiosirophycidae</taxon>
        <taxon>Stephanodiscales</taxon>
        <taxon>Stephanodiscaceae</taxon>
        <taxon>Cyclotella</taxon>
    </lineage>
</organism>
<accession>A0ABD3QBQ6</accession>
<comment type="caution">
    <text evidence="1">The sequence shown here is derived from an EMBL/GenBank/DDBJ whole genome shotgun (WGS) entry which is preliminary data.</text>
</comment>